<organism evidence="11 12">
    <name type="scientific">Corynebacterium glucuronolyticum ATCC 51866</name>
    <dbReference type="NCBI Taxonomy" id="548478"/>
    <lineage>
        <taxon>Bacteria</taxon>
        <taxon>Bacillati</taxon>
        <taxon>Actinomycetota</taxon>
        <taxon>Actinomycetes</taxon>
        <taxon>Mycobacteriales</taxon>
        <taxon>Corynebacteriaceae</taxon>
        <taxon>Corynebacterium</taxon>
    </lineage>
</organism>
<keyword evidence="3 8" id="KW-0812">Transmembrane</keyword>
<proteinExistence type="predicted"/>
<evidence type="ECO:0000256" key="8">
    <source>
        <dbReference type="SAM" id="Phobius"/>
    </source>
</evidence>
<feature type="transmembrane region" description="Helical" evidence="8">
    <location>
        <begin position="209"/>
        <end position="229"/>
    </location>
</feature>
<dbReference type="PROSITE" id="PS50893">
    <property type="entry name" value="ABC_TRANSPORTER_2"/>
    <property type="match status" value="1"/>
</dbReference>
<dbReference type="InterPro" id="IPR017871">
    <property type="entry name" value="ABC_transporter-like_CS"/>
</dbReference>
<protein>
    <submittedName>
        <fullName evidence="11">ABC transporter, ATP-binding protein</fullName>
    </submittedName>
</protein>
<dbReference type="PANTHER" id="PTHR24223:SF415">
    <property type="entry name" value="FI20190P1"/>
    <property type="match status" value="1"/>
</dbReference>
<evidence type="ECO:0000256" key="4">
    <source>
        <dbReference type="ARBA" id="ARBA00022741"/>
    </source>
</evidence>
<evidence type="ECO:0000256" key="6">
    <source>
        <dbReference type="ARBA" id="ARBA00022989"/>
    </source>
</evidence>
<dbReference type="Gene3D" id="3.40.50.300">
    <property type="entry name" value="P-loop containing nucleotide triphosphate hydrolases"/>
    <property type="match status" value="1"/>
</dbReference>
<dbReference type="EMBL" id="ACHF01000007">
    <property type="protein sequence ID" value="EEI64425.1"/>
    <property type="molecule type" value="Genomic_DNA"/>
</dbReference>
<dbReference type="InterPro" id="IPR003593">
    <property type="entry name" value="AAA+_ATPase"/>
</dbReference>
<evidence type="ECO:0000256" key="7">
    <source>
        <dbReference type="ARBA" id="ARBA00023136"/>
    </source>
</evidence>
<evidence type="ECO:0000256" key="3">
    <source>
        <dbReference type="ARBA" id="ARBA00022692"/>
    </source>
</evidence>
<evidence type="ECO:0000259" key="10">
    <source>
        <dbReference type="PROSITE" id="PS50929"/>
    </source>
</evidence>
<evidence type="ECO:0000313" key="12">
    <source>
        <dbReference type="Proteomes" id="UP000006237"/>
    </source>
</evidence>
<keyword evidence="2" id="KW-0813">Transport</keyword>
<dbReference type="Gene3D" id="1.20.1560.10">
    <property type="entry name" value="ABC transporter type 1, transmembrane domain"/>
    <property type="match status" value="1"/>
</dbReference>
<name>A0ABP2E2Q2_9CORY</name>
<dbReference type="GO" id="GO:0005524">
    <property type="term" value="F:ATP binding"/>
    <property type="evidence" value="ECO:0007669"/>
    <property type="project" value="UniProtKB-KW"/>
</dbReference>
<feature type="domain" description="ABC transporter" evidence="9">
    <location>
        <begin position="270"/>
        <end position="460"/>
    </location>
</feature>
<keyword evidence="7 8" id="KW-0472">Membrane</keyword>
<keyword evidence="4" id="KW-0547">Nucleotide-binding</keyword>
<keyword evidence="12" id="KW-1185">Reference proteome</keyword>
<evidence type="ECO:0000259" key="9">
    <source>
        <dbReference type="PROSITE" id="PS50893"/>
    </source>
</evidence>
<evidence type="ECO:0000256" key="5">
    <source>
        <dbReference type="ARBA" id="ARBA00022840"/>
    </source>
</evidence>
<keyword evidence="5 11" id="KW-0067">ATP-binding</keyword>
<reference evidence="11 12" key="1">
    <citation type="submission" date="2009-01" db="EMBL/GenBank/DDBJ databases">
        <authorList>
            <person name="Qin X."/>
            <person name="Bachman B."/>
            <person name="Battles P."/>
            <person name="Bell A."/>
            <person name="Bess C."/>
            <person name="Bickham C."/>
            <person name="Chaboub L."/>
            <person name="Chen D."/>
            <person name="Coyle M."/>
            <person name="Deiros D.R."/>
            <person name="Dinh H."/>
            <person name="Forbes L."/>
            <person name="Fowler G."/>
            <person name="Francisco L."/>
            <person name="Fu Q."/>
            <person name="Gubbala S."/>
            <person name="Hale W."/>
            <person name="Han Y."/>
            <person name="Hemphill L."/>
            <person name="Highlander S.K."/>
            <person name="Hirani K."/>
            <person name="Hogues M."/>
            <person name="Jackson L."/>
            <person name="Jakkamsetti A."/>
            <person name="Javaid M."/>
            <person name="Jiang H."/>
            <person name="Korchina V."/>
            <person name="Kovar C."/>
            <person name="Lara F."/>
            <person name="Lee S."/>
            <person name="Mata R."/>
            <person name="Mathew T."/>
            <person name="Moen C."/>
            <person name="Morales K."/>
            <person name="Munidasa M."/>
            <person name="Nazareth L."/>
            <person name="Ngo R."/>
            <person name="Nguyen L."/>
            <person name="Okwuonu G."/>
            <person name="Ongeri F."/>
            <person name="Patil S."/>
            <person name="Petrosino J."/>
            <person name="Pham C."/>
            <person name="Pham P."/>
            <person name="Pu L.-L."/>
            <person name="Puazo M."/>
            <person name="Raj R."/>
            <person name="Reid J."/>
            <person name="Rouhana J."/>
            <person name="Saada N."/>
            <person name="Shang Y."/>
            <person name="Simmons D."/>
            <person name="Thornton R."/>
            <person name="Warren J."/>
            <person name="Weissenberger G."/>
            <person name="Zhang J."/>
            <person name="Zhang L."/>
            <person name="Zhou C."/>
            <person name="Zhu D."/>
            <person name="Muzny D."/>
            <person name="Worley K."/>
            <person name="Gibbs R."/>
        </authorList>
    </citation>
    <scope>NUCLEOTIDE SEQUENCE [LARGE SCALE GENOMIC DNA]</scope>
    <source>
        <strain evidence="11 12">ATCC 51866</strain>
    </source>
</reference>
<comment type="caution">
    <text evidence="11">The sequence shown here is derived from an EMBL/GenBank/DDBJ whole genome shotgun (WGS) entry which is preliminary data.</text>
</comment>
<feature type="transmembrane region" description="Helical" evidence="8">
    <location>
        <begin position="25"/>
        <end position="45"/>
    </location>
</feature>
<keyword evidence="6 8" id="KW-1133">Transmembrane helix</keyword>
<dbReference type="InterPro" id="IPR027417">
    <property type="entry name" value="P-loop_NTPase"/>
</dbReference>
<dbReference type="PROSITE" id="PS00211">
    <property type="entry name" value="ABC_TRANSPORTER_1"/>
    <property type="match status" value="1"/>
</dbReference>
<comment type="subcellular location">
    <subcellularLocation>
        <location evidence="1">Cell membrane</location>
        <topology evidence="1">Multi-pass membrane protein</topology>
    </subcellularLocation>
</comment>
<gene>
    <name evidence="11" type="ORF">HMPREF0293_0096</name>
</gene>
<evidence type="ECO:0000256" key="1">
    <source>
        <dbReference type="ARBA" id="ARBA00004651"/>
    </source>
</evidence>
<dbReference type="PROSITE" id="PS50929">
    <property type="entry name" value="ABC_TM1F"/>
    <property type="match status" value="1"/>
</dbReference>
<sequence>MVFPAKGMELALNGYEHGNLDPEDVALFILFIATGPITLFASRVATAKANVVHLRAIFSKSLLAFSERGFVHPDPDKIQSRLMNEGGALVETWRGLPNTMIASAAAFASAFILLDEMTISALVIIGMTSFGAILSSKGLAGISSSAWRENMNSLADFSKAMRQRFVPDFADVVEAAAVENWANTFTQRKGDTYFRTSIRQTIFSSFSTFLPTLINQLAPALILLWYLFIERGSEVSSVVGVMTFAAVIARPISDLGSCFDIVKRGTVARKSLGNLFQRKDAKMIVTCAETQLLSDGVVQLVGPSGSGKSTFLKSLILGSKRKIDGPVGYCPQSNAFLNGTLEENVVMGRNISAAEVENVLDSLGLISEFQNRGGAQAVLDGSGSDISGGQARRLSIARAVVGSPAVIALDEPLNGLDENNIRRAKDLIRSKLDQRLLIEISHQVGVVDEADQLIEVKVKL</sequence>
<feature type="transmembrane region" description="Helical" evidence="8">
    <location>
        <begin position="95"/>
        <end position="113"/>
    </location>
</feature>
<dbReference type="InterPro" id="IPR011527">
    <property type="entry name" value="ABC1_TM_dom"/>
</dbReference>
<dbReference type="Proteomes" id="UP000006237">
    <property type="component" value="Unassembled WGS sequence"/>
</dbReference>
<dbReference type="SUPFAM" id="SSF90123">
    <property type="entry name" value="ABC transporter transmembrane region"/>
    <property type="match status" value="1"/>
</dbReference>
<dbReference type="InterPro" id="IPR036640">
    <property type="entry name" value="ABC1_TM_sf"/>
</dbReference>
<dbReference type="Pfam" id="PF00005">
    <property type="entry name" value="ABC_tran"/>
    <property type="match status" value="1"/>
</dbReference>
<feature type="domain" description="ABC transmembrane type-1" evidence="10">
    <location>
        <begin position="1"/>
        <end position="264"/>
    </location>
</feature>
<dbReference type="PANTHER" id="PTHR24223">
    <property type="entry name" value="ATP-BINDING CASSETTE SUB-FAMILY C"/>
    <property type="match status" value="1"/>
</dbReference>
<dbReference type="SMART" id="SM00382">
    <property type="entry name" value="AAA"/>
    <property type="match status" value="1"/>
</dbReference>
<dbReference type="InterPro" id="IPR050173">
    <property type="entry name" value="ABC_transporter_C-like"/>
</dbReference>
<dbReference type="SUPFAM" id="SSF52540">
    <property type="entry name" value="P-loop containing nucleoside triphosphate hydrolases"/>
    <property type="match status" value="1"/>
</dbReference>
<accession>A0ABP2E2Q2</accession>
<evidence type="ECO:0000256" key="2">
    <source>
        <dbReference type="ARBA" id="ARBA00022448"/>
    </source>
</evidence>
<feature type="transmembrane region" description="Helical" evidence="8">
    <location>
        <begin position="119"/>
        <end position="140"/>
    </location>
</feature>
<dbReference type="InterPro" id="IPR003439">
    <property type="entry name" value="ABC_transporter-like_ATP-bd"/>
</dbReference>
<evidence type="ECO:0000313" key="11">
    <source>
        <dbReference type="EMBL" id="EEI64425.1"/>
    </source>
</evidence>